<sequence>MTSHLDHESSAHYFCAMKNITLSADERTIELARQEARSRNTTLNALFREWLHDLAARDERRQRISKLMEDMKQYDLGGPYTRDEMNER</sequence>
<evidence type="ECO:0000313" key="1">
    <source>
        <dbReference type="EMBL" id="MFC7338386.1"/>
    </source>
</evidence>
<protein>
    <recommendedName>
        <fullName evidence="3">Ribbon-helix-helix protein, CopG family</fullName>
    </recommendedName>
</protein>
<accession>A0ABW2L7L3</accession>
<organism evidence="1 2">
    <name type="scientific">Haloferula chungangensis</name>
    <dbReference type="NCBI Taxonomy" id="1048331"/>
    <lineage>
        <taxon>Bacteria</taxon>
        <taxon>Pseudomonadati</taxon>
        <taxon>Verrucomicrobiota</taxon>
        <taxon>Verrucomicrobiia</taxon>
        <taxon>Verrucomicrobiales</taxon>
        <taxon>Verrucomicrobiaceae</taxon>
        <taxon>Haloferula</taxon>
    </lineage>
</organism>
<gene>
    <name evidence="1" type="ORF">ACFQY0_14425</name>
</gene>
<evidence type="ECO:0008006" key="3">
    <source>
        <dbReference type="Google" id="ProtNLM"/>
    </source>
</evidence>
<dbReference type="Proteomes" id="UP001596472">
    <property type="component" value="Unassembled WGS sequence"/>
</dbReference>
<name>A0ABW2L7L3_9BACT</name>
<comment type="caution">
    <text evidence="1">The sequence shown here is derived from an EMBL/GenBank/DDBJ whole genome shotgun (WGS) entry which is preliminary data.</text>
</comment>
<reference evidence="2" key="1">
    <citation type="journal article" date="2019" name="Int. J. Syst. Evol. Microbiol.">
        <title>The Global Catalogue of Microorganisms (GCM) 10K type strain sequencing project: providing services to taxonomists for standard genome sequencing and annotation.</title>
        <authorList>
            <consortium name="The Broad Institute Genomics Platform"/>
            <consortium name="The Broad Institute Genome Sequencing Center for Infectious Disease"/>
            <person name="Wu L."/>
            <person name="Ma J."/>
        </authorList>
    </citation>
    <scope>NUCLEOTIDE SEQUENCE [LARGE SCALE GENOMIC DNA]</scope>
    <source>
        <strain evidence="2">CGMCC 4.1467</strain>
    </source>
</reference>
<proteinExistence type="predicted"/>
<dbReference type="RefSeq" id="WP_379713657.1">
    <property type="nucleotide sequence ID" value="NZ_JBHTBS010000007.1"/>
</dbReference>
<keyword evidence="2" id="KW-1185">Reference proteome</keyword>
<dbReference type="EMBL" id="JBHTBS010000007">
    <property type="protein sequence ID" value="MFC7338386.1"/>
    <property type="molecule type" value="Genomic_DNA"/>
</dbReference>
<evidence type="ECO:0000313" key="2">
    <source>
        <dbReference type="Proteomes" id="UP001596472"/>
    </source>
</evidence>